<sequence>MSLLNSTHSFDTLKQQLMSISILNRGWMIRAGRAGKYFDEFKNNHYVAVGWNKLGPLNQLTDDEQRRQAYFANYGNDKPAKIGNALSMIKRFGHTIEKDDIIVTYSPKYRHYLIGRDKGVFKFIDRIDDGYRQTRQVNWIGTVERDQLTQGTRNQLSATLTLFALKADVVDEFIALL</sequence>
<comment type="caution">
    <text evidence="1">The sequence shown here is derived from an EMBL/GenBank/DDBJ whole genome shotgun (WGS) entry which is preliminary data.</text>
</comment>
<evidence type="ECO:0008006" key="3">
    <source>
        <dbReference type="Google" id="ProtNLM"/>
    </source>
</evidence>
<dbReference type="Proteomes" id="UP000245790">
    <property type="component" value="Unassembled WGS sequence"/>
</dbReference>
<dbReference type="EMBL" id="QGGU01000010">
    <property type="protein sequence ID" value="PWK47852.1"/>
    <property type="molecule type" value="Genomic_DNA"/>
</dbReference>
<keyword evidence="2" id="KW-1185">Reference proteome</keyword>
<dbReference type="OrthoDB" id="9803736at2"/>
<reference evidence="1 2" key="1">
    <citation type="submission" date="2018-05" db="EMBL/GenBank/DDBJ databases">
        <title>Genomic Encyclopedia of Type Strains, Phase IV (KMG-IV): sequencing the most valuable type-strain genomes for metagenomic binning, comparative biology and taxonomic classification.</title>
        <authorList>
            <person name="Goeker M."/>
        </authorList>
    </citation>
    <scope>NUCLEOTIDE SEQUENCE [LARGE SCALE GENOMIC DNA]</scope>
    <source>
        <strain evidence="1 2">DSM 25350</strain>
    </source>
</reference>
<dbReference type="AlphaFoldDB" id="A0A316FID1"/>
<accession>A0A316FID1</accession>
<gene>
    <name evidence="1" type="ORF">C8D97_11066</name>
</gene>
<evidence type="ECO:0000313" key="2">
    <source>
        <dbReference type="Proteomes" id="UP000245790"/>
    </source>
</evidence>
<name>A0A316FID1_9GAMM</name>
<dbReference type="RefSeq" id="WP_109764390.1">
    <property type="nucleotide sequence ID" value="NZ_QGGU01000010.1"/>
</dbReference>
<organism evidence="1 2">
    <name type="scientific">Pleionea mediterranea</name>
    <dbReference type="NCBI Taxonomy" id="523701"/>
    <lineage>
        <taxon>Bacteria</taxon>
        <taxon>Pseudomonadati</taxon>
        <taxon>Pseudomonadota</taxon>
        <taxon>Gammaproteobacteria</taxon>
        <taxon>Oceanospirillales</taxon>
        <taxon>Pleioneaceae</taxon>
        <taxon>Pleionea</taxon>
    </lineage>
</organism>
<proteinExistence type="predicted"/>
<protein>
    <recommendedName>
        <fullName evidence="3">Restriction endonuclease</fullName>
    </recommendedName>
</protein>
<evidence type="ECO:0000313" key="1">
    <source>
        <dbReference type="EMBL" id="PWK47852.1"/>
    </source>
</evidence>